<dbReference type="SUPFAM" id="SSF51445">
    <property type="entry name" value="(Trans)glycosidases"/>
    <property type="match status" value="1"/>
</dbReference>
<sequence length="614" mass="63379">MHRTLLTRALAGLTTALFASAAAVLGGVPAAHADTAVTVSVDATRTLGSIPPLASGVNTAVFDGQMNSSATASLIAGAGFQAVRYPGGSVSDAYHWQTNTEENGGYVAPNTGFDAFMGTVRAAGAQPVITVNYGSGTPDEAAAWVRYANVTKGYGIKYWEVGNEVPGNGEYSNGSGWELDKHSSHSATTYATNLLQFVSAMKAADPSVKIGAVLTTPGSWPDGITGPGDTADWNHTVLSIAGPKIDFVIVHHYPTTTSDSDLLTKPQADIPRITSTVRSLINQYAGSNAPNVGIAITETNGQRDVDTAPNALFAPDEYLTWWENGIFNVDWWDLRNGTDCSSVTNVGGATDYADGGLVSSGASCEPAVNTPFAPYYSLQLITKLGAPGDTMLSSTSSASLVSAHAVRRGNGDLDVMLINKDPNNAANVSMSYNGFTPASATPTVWSYLRNATGLSSATSGTPGQQTVPPYSIVVVQLHPSGAATTGSLHAVGASKCLDVPGASTTAGTQVQLWDCIGSANQRWTVTGSGQLTVYSGSSQMCLDAYGWGTTAGTKAVVWSCTGGTNQQWKLNADGSITSALSGLCLDAAGGATADGTLVQLWSCTGAANQKWQLN</sequence>
<dbReference type="SUPFAM" id="SSF50370">
    <property type="entry name" value="Ricin B-like lectins"/>
    <property type="match status" value="1"/>
</dbReference>
<dbReference type="InterPro" id="IPR013780">
    <property type="entry name" value="Glyco_hydro_b"/>
</dbReference>
<dbReference type="InterPro" id="IPR000772">
    <property type="entry name" value="Ricin_B_lectin"/>
</dbReference>
<feature type="chain" id="PRO_5046989953" evidence="1">
    <location>
        <begin position="22"/>
        <end position="614"/>
    </location>
</feature>
<dbReference type="SMART" id="SM00458">
    <property type="entry name" value="RICIN"/>
    <property type="match status" value="1"/>
</dbReference>
<dbReference type="Gene3D" id="3.20.20.80">
    <property type="entry name" value="Glycosidases"/>
    <property type="match status" value="1"/>
</dbReference>
<evidence type="ECO:0000256" key="1">
    <source>
        <dbReference type="SAM" id="SignalP"/>
    </source>
</evidence>
<organism evidence="3 4">
    <name type="scientific">Streptacidiphilus monticola</name>
    <dbReference type="NCBI Taxonomy" id="2161674"/>
    <lineage>
        <taxon>Bacteria</taxon>
        <taxon>Bacillati</taxon>
        <taxon>Actinomycetota</taxon>
        <taxon>Actinomycetes</taxon>
        <taxon>Kitasatosporales</taxon>
        <taxon>Streptomycetaceae</taxon>
        <taxon>Streptacidiphilus</taxon>
    </lineage>
</organism>
<protein>
    <submittedName>
        <fullName evidence="3">RICIN domain-containing protein</fullName>
    </submittedName>
</protein>
<feature type="domain" description="Ricin B lectin" evidence="2">
    <location>
        <begin position="480"/>
        <end position="614"/>
    </location>
</feature>
<dbReference type="Gene3D" id="2.60.40.1180">
    <property type="entry name" value="Golgi alpha-mannosidase II"/>
    <property type="match status" value="1"/>
</dbReference>
<feature type="signal peptide" evidence="1">
    <location>
        <begin position="1"/>
        <end position="21"/>
    </location>
</feature>
<reference evidence="4" key="1">
    <citation type="journal article" date="2019" name="Int. J. Syst. Evol. Microbiol.">
        <title>The Global Catalogue of Microorganisms (GCM) 10K type strain sequencing project: providing services to taxonomists for standard genome sequencing and annotation.</title>
        <authorList>
            <consortium name="The Broad Institute Genomics Platform"/>
            <consortium name="The Broad Institute Genome Sequencing Center for Infectious Disease"/>
            <person name="Wu L."/>
            <person name="Ma J."/>
        </authorList>
    </citation>
    <scope>NUCLEOTIDE SEQUENCE [LARGE SCALE GENOMIC DNA]</scope>
    <source>
        <strain evidence="4">JCM 4816</strain>
    </source>
</reference>
<keyword evidence="1" id="KW-0732">Signal</keyword>
<dbReference type="PANTHER" id="PTHR43576:SF3">
    <property type="entry name" value="ALPHA-L-ARABINOFURANOSIDASE C"/>
    <property type="match status" value="1"/>
</dbReference>
<dbReference type="PROSITE" id="PS50231">
    <property type="entry name" value="RICIN_B_LECTIN"/>
    <property type="match status" value="1"/>
</dbReference>
<dbReference type="PANTHER" id="PTHR43576">
    <property type="entry name" value="ALPHA-L-ARABINOFURANOSIDASE C-RELATED"/>
    <property type="match status" value="1"/>
</dbReference>
<accession>A0ABW1FWF3</accession>
<dbReference type="Proteomes" id="UP001596174">
    <property type="component" value="Unassembled WGS sequence"/>
</dbReference>
<name>A0ABW1FWF3_9ACTN</name>
<dbReference type="Gene3D" id="2.80.10.50">
    <property type="match status" value="1"/>
</dbReference>
<dbReference type="EMBL" id="JBHSQJ010000004">
    <property type="protein sequence ID" value="MFC5905779.1"/>
    <property type="molecule type" value="Genomic_DNA"/>
</dbReference>
<dbReference type="InterPro" id="IPR035992">
    <property type="entry name" value="Ricin_B-like_lectins"/>
</dbReference>
<dbReference type="CDD" id="cd23418">
    <property type="entry name" value="beta-trefoil_Ricin_XLN-like"/>
    <property type="match status" value="1"/>
</dbReference>
<dbReference type="InterPro" id="IPR017853">
    <property type="entry name" value="GH"/>
</dbReference>
<keyword evidence="4" id="KW-1185">Reference proteome</keyword>
<dbReference type="Pfam" id="PF00652">
    <property type="entry name" value="Ricin_B_lectin"/>
    <property type="match status" value="1"/>
</dbReference>
<evidence type="ECO:0000313" key="4">
    <source>
        <dbReference type="Proteomes" id="UP001596174"/>
    </source>
</evidence>
<dbReference type="RefSeq" id="WP_380578549.1">
    <property type="nucleotide sequence ID" value="NZ_JBHSQJ010000004.1"/>
</dbReference>
<comment type="caution">
    <text evidence="3">The sequence shown here is derived from an EMBL/GenBank/DDBJ whole genome shotgun (WGS) entry which is preliminary data.</text>
</comment>
<evidence type="ECO:0000259" key="2">
    <source>
        <dbReference type="SMART" id="SM00458"/>
    </source>
</evidence>
<gene>
    <name evidence="3" type="ORF">ACFP3V_00875</name>
</gene>
<proteinExistence type="predicted"/>
<evidence type="ECO:0000313" key="3">
    <source>
        <dbReference type="EMBL" id="MFC5905779.1"/>
    </source>
</evidence>